<gene>
    <name evidence="2" type="ORF">J1N35_022610</name>
</gene>
<evidence type="ECO:0000313" key="3">
    <source>
        <dbReference type="Proteomes" id="UP000828251"/>
    </source>
</evidence>
<proteinExistence type="predicted"/>
<dbReference type="AlphaFoldDB" id="A0A9D3VIW8"/>
<keyword evidence="3" id="KW-1185">Reference proteome</keyword>
<dbReference type="Proteomes" id="UP000828251">
    <property type="component" value="Unassembled WGS sequence"/>
</dbReference>
<evidence type="ECO:0000313" key="2">
    <source>
        <dbReference type="EMBL" id="KAH1082849.1"/>
    </source>
</evidence>
<reference evidence="2 3" key="1">
    <citation type="journal article" date="2021" name="Plant Biotechnol. J.">
        <title>Multi-omics assisted identification of the key and species-specific regulatory components of drought-tolerant mechanisms in Gossypium stocksii.</title>
        <authorList>
            <person name="Yu D."/>
            <person name="Ke L."/>
            <person name="Zhang D."/>
            <person name="Wu Y."/>
            <person name="Sun Y."/>
            <person name="Mei J."/>
            <person name="Sun J."/>
            <person name="Sun Y."/>
        </authorList>
    </citation>
    <scope>NUCLEOTIDE SEQUENCE [LARGE SCALE GENOMIC DNA]</scope>
    <source>
        <strain evidence="3">cv. E1</strain>
        <tissue evidence="2">Leaf</tissue>
    </source>
</reference>
<feature type="region of interest" description="Disordered" evidence="1">
    <location>
        <begin position="1"/>
        <end position="50"/>
    </location>
</feature>
<dbReference type="EMBL" id="JAIQCV010000007">
    <property type="protein sequence ID" value="KAH1082849.1"/>
    <property type="molecule type" value="Genomic_DNA"/>
</dbReference>
<protein>
    <submittedName>
        <fullName evidence="2">Uncharacterized protein</fullName>
    </submittedName>
</protein>
<feature type="compositionally biased region" description="Polar residues" evidence="1">
    <location>
        <begin position="1"/>
        <end position="16"/>
    </location>
</feature>
<sequence>MITNTDDNLVLPSSSQIEEDEYNMSTQSSTPIGMKTVHIPIFPTKPSRNSRSIRMEEIQSSMEEIQSSCY</sequence>
<comment type="caution">
    <text evidence="2">The sequence shown here is derived from an EMBL/GenBank/DDBJ whole genome shotgun (WGS) entry which is preliminary data.</text>
</comment>
<organism evidence="2 3">
    <name type="scientific">Gossypium stocksii</name>
    <dbReference type="NCBI Taxonomy" id="47602"/>
    <lineage>
        <taxon>Eukaryota</taxon>
        <taxon>Viridiplantae</taxon>
        <taxon>Streptophyta</taxon>
        <taxon>Embryophyta</taxon>
        <taxon>Tracheophyta</taxon>
        <taxon>Spermatophyta</taxon>
        <taxon>Magnoliopsida</taxon>
        <taxon>eudicotyledons</taxon>
        <taxon>Gunneridae</taxon>
        <taxon>Pentapetalae</taxon>
        <taxon>rosids</taxon>
        <taxon>malvids</taxon>
        <taxon>Malvales</taxon>
        <taxon>Malvaceae</taxon>
        <taxon>Malvoideae</taxon>
        <taxon>Gossypium</taxon>
    </lineage>
</organism>
<evidence type="ECO:0000256" key="1">
    <source>
        <dbReference type="SAM" id="MobiDB-lite"/>
    </source>
</evidence>
<accession>A0A9D3VIW8</accession>
<name>A0A9D3VIW8_9ROSI</name>